<gene>
    <name evidence="5" type="ORF">P3X46_027638</name>
</gene>
<evidence type="ECO:0000259" key="4">
    <source>
        <dbReference type="Pfam" id="PF14368"/>
    </source>
</evidence>
<keyword evidence="2" id="KW-1133">Transmembrane helix</keyword>
<dbReference type="Proteomes" id="UP001174677">
    <property type="component" value="Chromosome 15"/>
</dbReference>
<dbReference type="EMBL" id="JARPOI010000015">
    <property type="protein sequence ID" value="KAJ9154285.1"/>
    <property type="molecule type" value="Genomic_DNA"/>
</dbReference>
<feature type="signal peptide" evidence="3">
    <location>
        <begin position="1"/>
        <end position="18"/>
    </location>
</feature>
<feature type="region of interest" description="Disordered" evidence="1">
    <location>
        <begin position="127"/>
        <end position="184"/>
    </location>
</feature>
<keyword evidence="6" id="KW-1185">Reference proteome</keyword>
<dbReference type="InterPro" id="IPR016140">
    <property type="entry name" value="Bifunc_inhib/LTP/seed_store"/>
</dbReference>
<dbReference type="SUPFAM" id="SSF47699">
    <property type="entry name" value="Bifunctional inhibitor/lipid-transfer protein/seed storage 2S albumin"/>
    <property type="match status" value="1"/>
</dbReference>
<keyword evidence="2" id="KW-0472">Membrane</keyword>
<feature type="chain" id="PRO_5046810972" description="Bifunctional inhibitor/plant lipid transfer protein/seed storage helical domain-containing protein" evidence="3">
    <location>
        <begin position="19"/>
        <end position="219"/>
    </location>
</feature>
<accession>A0ABQ9L3Q2</accession>
<dbReference type="CDD" id="cd00010">
    <property type="entry name" value="AAI_LTSS"/>
    <property type="match status" value="1"/>
</dbReference>
<keyword evidence="2" id="KW-0812">Transmembrane</keyword>
<comment type="caution">
    <text evidence="5">The sequence shown here is derived from an EMBL/GenBank/DDBJ whole genome shotgun (WGS) entry which is preliminary data.</text>
</comment>
<keyword evidence="3" id="KW-0732">Signal</keyword>
<dbReference type="PANTHER" id="PTHR35747:SF2">
    <property type="entry name" value="NON-SPECIFIC LIPID TRANSFER PROTEIN GPI-ANCHORED 25"/>
    <property type="match status" value="1"/>
</dbReference>
<feature type="transmembrane region" description="Helical" evidence="2">
    <location>
        <begin position="199"/>
        <end position="218"/>
    </location>
</feature>
<reference evidence="5 6" key="1">
    <citation type="journal article" date="2023" name="Plant Biotechnol. J.">
        <title>Chromosome-level wild Hevea brasiliensis genome provides new tools for genomic-assisted breeding and valuable loci to elevate rubber yield.</title>
        <authorList>
            <person name="Cheng H."/>
            <person name="Song X."/>
            <person name="Hu Y."/>
            <person name="Wu T."/>
            <person name="Yang Q."/>
            <person name="An Z."/>
            <person name="Feng S."/>
            <person name="Deng Z."/>
            <person name="Wu W."/>
            <person name="Zeng X."/>
            <person name="Tu M."/>
            <person name="Wang X."/>
            <person name="Huang H."/>
        </authorList>
    </citation>
    <scope>NUCLEOTIDE SEQUENCE [LARGE SCALE GENOMIC DNA]</scope>
    <source>
        <strain evidence="5">MT/VB/25A 57/8</strain>
    </source>
</reference>
<evidence type="ECO:0000313" key="5">
    <source>
        <dbReference type="EMBL" id="KAJ9154285.1"/>
    </source>
</evidence>
<evidence type="ECO:0000256" key="3">
    <source>
        <dbReference type="SAM" id="SignalP"/>
    </source>
</evidence>
<sequence length="219" mass="23033">MTAIFPLIFASTFLVATASLPPPLPPGCTDELVAFSPCLGYVSVKPNNRTDTATSQCCDAFSKAFNSSDGNCFCYLMRQPLFFGFPLNKSRVVSLPFICSSGNGSLAMKDRGSLESICSGSPALPPLQSTTSSVVPKPHDSGPDTVAPSSTSSPTENAETSPTPSSLTSEPFVESPAEPQPLLKPTSCSSAMKNIISNIKSWFLAGALTSLVIFLFSIF</sequence>
<evidence type="ECO:0000256" key="1">
    <source>
        <dbReference type="SAM" id="MobiDB-lite"/>
    </source>
</evidence>
<evidence type="ECO:0000256" key="2">
    <source>
        <dbReference type="SAM" id="Phobius"/>
    </source>
</evidence>
<organism evidence="5 6">
    <name type="scientific">Hevea brasiliensis</name>
    <name type="common">Para rubber tree</name>
    <name type="synonym">Siphonia brasiliensis</name>
    <dbReference type="NCBI Taxonomy" id="3981"/>
    <lineage>
        <taxon>Eukaryota</taxon>
        <taxon>Viridiplantae</taxon>
        <taxon>Streptophyta</taxon>
        <taxon>Embryophyta</taxon>
        <taxon>Tracheophyta</taxon>
        <taxon>Spermatophyta</taxon>
        <taxon>Magnoliopsida</taxon>
        <taxon>eudicotyledons</taxon>
        <taxon>Gunneridae</taxon>
        <taxon>Pentapetalae</taxon>
        <taxon>rosids</taxon>
        <taxon>fabids</taxon>
        <taxon>Malpighiales</taxon>
        <taxon>Euphorbiaceae</taxon>
        <taxon>Crotonoideae</taxon>
        <taxon>Micrandreae</taxon>
        <taxon>Hevea</taxon>
    </lineage>
</organism>
<feature type="compositionally biased region" description="Polar residues" evidence="1">
    <location>
        <begin position="147"/>
        <end position="158"/>
    </location>
</feature>
<feature type="compositionally biased region" description="Low complexity" evidence="1">
    <location>
        <begin position="159"/>
        <end position="171"/>
    </location>
</feature>
<dbReference type="InterPro" id="IPR053353">
    <property type="entry name" value="Plant_LTP_GPI-anchored"/>
</dbReference>
<evidence type="ECO:0000313" key="6">
    <source>
        <dbReference type="Proteomes" id="UP001174677"/>
    </source>
</evidence>
<dbReference type="Pfam" id="PF14368">
    <property type="entry name" value="LTP_2"/>
    <property type="match status" value="1"/>
</dbReference>
<feature type="domain" description="Bifunctional inhibitor/plant lipid transfer protein/seed storage helical" evidence="4">
    <location>
        <begin position="15"/>
        <end position="101"/>
    </location>
</feature>
<dbReference type="InterPro" id="IPR036312">
    <property type="entry name" value="Bifun_inhib/LTP/seed_sf"/>
</dbReference>
<dbReference type="PANTHER" id="PTHR35747">
    <property type="entry name" value="BIFUNCTIONAL INHIBITOR/LIPID-TRANSFER PROTEIN/SEED STORAGE 2S ALBUMIN SUPERFAMILY PROTEIN"/>
    <property type="match status" value="1"/>
</dbReference>
<dbReference type="Gene3D" id="1.10.110.10">
    <property type="entry name" value="Plant lipid-transfer and hydrophobic proteins"/>
    <property type="match status" value="1"/>
</dbReference>
<proteinExistence type="predicted"/>
<protein>
    <recommendedName>
        <fullName evidence="4">Bifunctional inhibitor/plant lipid transfer protein/seed storage helical domain-containing protein</fullName>
    </recommendedName>
</protein>
<name>A0ABQ9L3Q2_HEVBR</name>